<sequence length="192" mass="21698">MTERRWRASGSEMFRGLKEKFTQLPSTQRTASFRCSSKSDDNLDCTWRQYDALLCEGLELAGMQNNLGNMKMVQAMMMSYVQSSLNYGLDWKARAGMIAKWRDPGWHARGRLDEREFNLVKASIISKPAFQKVVNTTCEGLDGVRPHCREFAPRALFCDALGQAAVAIHSAKDVAHRLEQDPPRREGSLPPS</sequence>
<gene>
    <name evidence="1" type="ORF">PCOR1329_LOCUS11198</name>
</gene>
<keyword evidence="2" id="KW-1185">Reference proteome</keyword>
<evidence type="ECO:0000313" key="2">
    <source>
        <dbReference type="Proteomes" id="UP001189429"/>
    </source>
</evidence>
<evidence type="ECO:0000313" key="1">
    <source>
        <dbReference type="EMBL" id="CAK0804377.1"/>
    </source>
</evidence>
<protein>
    <submittedName>
        <fullName evidence="1">Uncharacterized protein</fullName>
    </submittedName>
</protein>
<dbReference type="Proteomes" id="UP001189429">
    <property type="component" value="Unassembled WGS sequence"/>
</dbReference>
<organism evidence="1 2">
    <name type="scientific">Prorocentrum cordatum</name>
    <dbReference type="NCBI Taxonomy" id="2364126"/>
    <lineage>
        <taxon>Eukaryota</taxon>
        <taxon>Sar</taxon>
        <taxon>Alveolata</taxon>
        <taxon>Dinophyceae</taxon>
        <taxon>Prorocentrales</taxon>
        <taxon>Prorocentraceae</taxon>
        <taxon>Prorocentrum</taxon>
    </lineage>
</organism>
<reference evidence="1" key="1">
    <citation type="submission" date="2023-10" db="EMBL/GenBank/DDBJ databases">
        <authorList>
            <person name="Chen Y."/>
            <person name="Shah S."/>
            <person name="Dougan E. K."/>
            <person name="Thang M."/>
            <person name="Chan C."/>
        </authorList>
    </citation>
    <scope>NUCLEOTIDE SEQUENCE [LARGE SCALE GENOMIC DNA]</scope>
</reference>
<proteinExistence type="predicted"/>
<accession>A0ABN9QHM4</accession>
<dbReference type="EMBL" id="CAUYUJ010003224">
    <property type="protein sequence ID" value="CAK0804377.1"/>
    <property type="molecule type" value="Genomic_DNA"/>
</dbReference>
<name>A0ABN9QHM4_9DINO</name>
<comment type="caution">
    <text evidence="1">The sequence shown here is derived from an EMBL/GenBank/DDBJ whole genome shotgun (WGS) entry which is preliminary data.</text>
</comment>